<evidence type="ECO:0008006" key="3">
    <source>
        <dbReference type="Google" id="ProtNLM"/>
    </source>
</evidence>
<evidence type="ECO:0000313" key="1">
    <source>
        <dbReference type="EMBL" id="GCE11533.1"/>
    </source>
</evidence>
<dbReference type="RefSeq" id="WP_218028879.1">
    <property type="nucleotide sequence ID" value="NZ_BIFR01000001.1"/>
</dbReference>
<reference evidence="2" key="1">
    <citation type="submission" date="2018-12" db="EMBL/GenBank/DDBJ databases">
        <title>Tengunoibacter tsumagoiensis gen. nov., sp. nov., Dictyobacter kobayashii sp. nov., D. alpinus sp. nov., and D. joshuensis sp. nov. and description of Dictyobacteraceae fam. nov. within the order Ktedonobacterales isolated from Tengu-no-mugimeshi.</title>
        <authorList>
            <person name="Wang C.M."/>
            <person name="Zheng Y."/>
            <person name="Sakai Y."/>
            <person name="Toyoda A."/>
            <person name="Minakuchi Y."/>
            <person name="Abe K."/>
            <person name="Yokota A."/>
            <person name="Yabe S."/>
        </authorList>
    </citation>
    <scope>NUCLEOTIDE SEQUENCE [LARGE SCALE GENOMIC DNA]</scope>
    <source>
        <strain evidence="2">Uno3</strain>
    </source>
</reference>
<dbReference type="InterPro" id="IPR013785">
    <property type="entry name" value="Aldolase_TIM"/>
</dbReference>
<protein>
    <recommendedName>
        <fullName evidence="3">Alpha-galactosidase</fullName>
    </recommendedName>
</protein>
<evidence type="ECO:0000313" key="2">
    <source>
        <dbReference type="Proteomes" id="UP000287352"/>
    </source>
</evidence>
<organism evidence="1 2">
    <name type="scientific">Tengunoibacter tsumagoiensis</name>
    <dbReference type="NCBI Taxonomy" id="2014871"/>
    <lineage>
        <taxon>Bacteria</taxon>
        <taxon>Bacillati</taxon>
        <taxon>Chloroflexota</taxon>
        <taxon>Ktedonobacteria</taxon>
        <taxon>Ktedonobacterales</taxon>
        <taxon>Dictyobacteraceae</taxon>
        <taxon>Tengunoibacter</taxon>
    </lineage>
</organism>
<name>A0A401ZXH6_9CHLR</name>
<comment type="caution">
    <text evidence="1">The sequence shown here is derived from an EMBL/GenBank/DDBJ whole genome shotgun (WGS) entry which is preliminary data.</text>
</comment>
<accession>A0A401ZXH6</accession>
<dbReference type="Proteomes" id="UP000287352">
    <property type="component" value="Unassembled WGS sequence"/>
</dbReference>
<dbReference type="Gene3D" id="3.20.20.70">
    <property type="entry name" value="Aldolase class I"/>
    <property type="match status" value="1"/>
</dbReference>
<proteinExistence type="predicted"/>
<dbReference type="SUPFAM" id="SSF51445">
    <property type="entry name" value="(Trans)glycosidases"/>
    <property type="match status" value="1"/>
</dbReference>
<sequence>MSYFDILRAPDLVNVQREDGWSALTQAPNESWQASGLEVRIVPQGNERHIYLQAPDKAIKRIGLRWQMAIPSGFTYLGDHWERGYGDMSWRSMADERIMPWYFLASRDDHTYGYGVKTGANAFCFWQIDAQGISLWIDVRNGGNGVRLGGRELLAAQIVTHAGEQGERAFQVAQAFCRLLCPNPIVPKQPVYGGNNWYYAYGNSSHQEILDDSKLIAALAPESENRPFMVIDDGWQISNFGQFNGGPWRFGNAHFPDMGRLAQEMKDLGTRPGIWMRPLLTSEKLPESWYLPEAGRYAYTTPGVMLDPSQPAVLEQVRQDIQGLVDWGYELIKHDFSTYDIFGRWGFEMKTRLTVPGWSFADTSKTTAEIILEFYRTIARAAGDALVIGCNTVGHLAAGIFAIQRTGDDTSGRDWERTRKMGINTLAFRMPQQGTFFAVDADCVGLTQQVPWSLNEQWLDLLARSGTPLFVSAAPDAIGPMQEKALRNAFLIASQQRPPIEPLDWQENTTPAYWSIDGEHVQYKWYAPEGVQYPFE</sequence>
<keyword evidence="2" id="KW-1185">Reference proteome</keyword>
<dbReference type="EMBL" id="BIFR01000001">
    <property type="protein sequence ID" value="GCE11533.1"/>
    <property type="molecule type" value="Genomic_DNA"/>
</dbReference>
<dbReference type="InterPro" id="IPR017853">
    <property type="entry name" value="GH"/>
</dbReference>
<dbReference type="AlphaFoldDB" id="A0A401ZXH6"/>
<gene>
    <name evidence="1" type="ORF">KTT_13920</name>
</gene>